<dbReference type="InterPro" id="IPR006083">
    <property type="entry name" value="PRK/URK"/>
</dbReference>
<feature type="domain" description="Phosphoribulokinase/uridine kinase" evidence="1">
    <location>
        <begin position="74"/>
        <end position="267"/>
    </location>
</feature>
<reference evidence="3" key="1">
    <citation type="submission" date="2016-11" db="EMBL/GenBank/DDBJ databases">
        <title>Dehalogenimonas formicexedens sp. nov., a chlorinated alkane respiring bacterium isolated from contaminated groundwater.</title>
        <authorList>
            <person name="Key T.A."/>
            <person name="Bowman K.S."/>
            <person name="Lee I."/>
            <person name="Chun J."/>
            <person name="Albuquerque L."/>
            <person name="da Costa M.S."/>
            <person name="Rainey F.A."/>
            <person name="Moe W.M."/>
        </authorList>
    </citation>
    <scope>NUCLEOTIDE SEQUENCE [LARGE SCALE GENOMIC DNA]</scope>
    <source>
        <strain evidence="3">NSZ-14</strain>
    </source>
</reference>
<dbReference type="KEGG" id="dfo:Dform_00384"/>
<dbReference type="AlphaFoldDB" id="A0A1P8F5W4"/>
<proteinExistence type="predicted"/>
<protein>
    <submittedName>
        <fullName evidence="2">Pantothenate kinase-related protein Tda10 (Topoisomerase I damage affected protein)</fullName>
    </submittedName>
</protein>
<evidence type="ECO:0000313" key="3">
    <source>
        <dbReference type="Proteomes" id="UP000185934"/>
    </source>
</evidence>
<dbReference type="GO" id="GO:0016853">
    <property type="term" value="F:isomerase activity"/>
    <property type="evidence" value="ECO:0007669"/>
    <property type="project" value="UniProtKB-KW"/>
</dbReference>
<gene>
    <name evidence="2" type="ORF">Dform_00384</name>
</gene>
<accession>A0A1P8F5W4</accession>
<keyword evidence="2" id="KW-0808">Transferase</keyword>
<organism evidence="2 3">
    <name type="scientific">Dehalogenimonas formicexedens</name>
    <dbReference type="NCBI Taxonomy" id="1839801"/>
    <lineage>
        <taxon>Bacteria</taxon>
        <taxon>Bacillati</taxon>
        <taxon>Chloroflexota</taxon>
        <taxon>Dehalococcoidia</taxon>
        <taxon>Dehalococcoidales</taxon>
        <taxon>Dehalococcoidaceae</taxon>
        <taxon>Dehalogenimonas</taxon>
    </lineage>
</organism>
<dbReference type="Proteomes" id="UP000185934">
    <property type="component" value="Chromosome"/>
</dbReference>
<dbReference type="PANTHER" id="PTHR10285">
    <property type="entry name" value="URIDINE KINASE"/>
    <property type="match status" value="1"/>
</dbReference>
<evidence type="ECO:0000313" key="2">
    <source>
        <dbReference type="EMBL" id="APV43742.1"/>
    </source>
</evidence>
<dbReference type="STRING" id="1839801.Dform_00384"/>
<name>A0A1P8F5W4_9CHLR</name>
<keyword evidence="2" id="KW-0413">Isomerase</keyword>
<dbReference type="GO" id="GO:0016301">
    <property type="term" value="F:kinase activity"/>
    <property type="evidence" value="ECO:0007669"/>
    <property type="project" value="UniProtKB-KW"/>
</dbReference>
<dbReference type="EMBL" id="CP018258">
    <property type="protein sequence ID" value="APV43742.1"/>
    <property type="molecule type" value="Genomic_DNA"/>
</dbReference>
<dbReference type="SUPFAM" id="SSF52540">
    <property type="entry name" value="P-loop containing nucleoside triphosphate hydrolases"/>
    <property type="match status" value="1"/>
</dbReference>
<keyword evidence="3" id="KW-1185">Reference proteome</keyword>
<evidence type="ECO:0000259" key="1">
    <source>
        <dbReference type="Pfam" id="PF00485"/>
    </source>
</evidence>
<dbReference type="InterPro" id="IPR027417">
    <property type="entry name" value="P-loop_NTPase"/>
</dbReference>
<dbReference type="Pfam" id="PF00485">
    <property type="entry name" value="PRK"/>
    <property type="match status" value="1"/>
</dbReference>
<sequence length="284" mass="31747">MTDTLEIYPLLFGEAYPDIQSLVETRECLERLVAENFPASSQGSRIPGLRDQRNVHLPIIQYVARHTGTQPFFLGILGPPGSGKSTIASFWASVLSAGFGLDSVVLSSDDFYLTKSERVRRGYAWRGSPESHDIALFLETMNNIKAGMTPFMIPRFDPKIDDRGAPETIEYHPKICILEGWMIGKLAEMAFGSVKPFFDFLVYLEMSTPGARNARFRREAVIYRQSGGKAGFSPSEMSKFWSESLKPNIDKYVRPYARVSDLILEVGTGHRLRGAKRPSGSPQV</sequence>
<dbReference type="GO" id="GO:0005524">
    <property type="term" value="F:ATP binding"/>
    <property type="evidence" value="ECO:0007669"/>
    <property type="project" value="InterPro"/>
</dbReference>
<dbReference type="Gene3D" id="3.40.50.300">
    <property type="entry name" value="P-loop containing nucleotide triphosphate hydrolases"/>
    <property type="match status" value="1"/>
</dbReference>
<keyword evidence="2" id="KW-0418">Kinase</keyword>
<dbReference type="PRINTS" id="PR00988">
    <property type="entry name" value="URIDINKINASE"/>
</dbReference>